<name>A0A1H3RQ20_9PSEU</name>
<dbReference type="OrthoDB" id="3390958at2"/>
<evidence type="ECO:0000313" key="1">
    <source>
        <dbReference type="EMBL" id="SDZ27455.1"/>
    </source>
</evidence>
<reference evidence="1 2" key="1">
    <citation type="submission" date="2016-10" db="EMBL/GenBank/DDBJ databases">
        <authorList>
            <person name="de Groot N.N."/>
        </authorList>
    </citation>
    <scope>NUCLEOTIDE SEQUENCE [LARGE SCALE GENOMIC DNA]</scope>
    <source>
        <strain evidence="1 2">CPCC 202699</strain>
    </source>
</reference>
<dbReference type="STRING" id="589385.SAMN05421504_111236"/>
<dbReference type="AlphaFoldDB" id="A0A1H3RQ20"/>
<keyword evidence="2" id="KW-1185">Reference proteome</keyword>
<evidence type="ECO:0008006" key="3">
    <source>
        <dbReference type="Google" id="ProtNLM"/>
    </source>
</evidence>
<dbReference type="RefSeq" id="WP_091298105.1">
    <property type="nucleotide sequence ID" value="NZ_FNON01000011.1"/>
</dbReference>
<gene>
    <name evidence="1" type="ORF">SAMN05421504_111236</name>
</gene>
<evidence type="ECO:0000313" key="2">
    <source>
        <dbReference type="Proteomes" id="UP000199515"/>
    </source>
</evidence>
<dbReference type="EMBL" id="FNON01000011">
    <property type="protein sequence ID" value="SDZ27455.1"/>
    <property type="molecule type" value="Genomic_DNA"/>
</dbReference>
<proteinExistence type="predicted"/>
<protein>
    <recommendedName>
        <fullName evidence="3">SpcZ</fullName>
    </recommendedName>
</protein>
<organism evidence="1 2">
    <name type="scientific">Amycolatopsis xylanica</name>
    <dbReference type="NCBI Taxonomy" id="589385"/>
    <lineage>
        <taxon>Bacteria</taxon>
        <taxon>Bacillati</taxon>
        <taxon>Actinomycetota</taxon>
        <taxon>Actinomycetes</taxon>
        <taxon>Pseudonocardiales</taxon>
        <taxon>Pseudonocardiaceae</taxon>
        <taxon>Amycolatopsis</taxon>
    </lineage>
</organism>
<accession>A0A1H3RQ20</accession>
<dbReference type="Proteomes" id="UP000199515">
    <property type="component" value="Unassembled WGS sequence"/>
</dbReference>
<sequence length="186" mass="19910">MWLPAVAEVLGISVPAGEPPFSVVHDWHATTIGPLLIETLPDAGAHEAVRALHARALAGEQITEDVWRDALEPALRDLYRNAYPTKEVFAKASEAAGAFALARGYSEVDARNYGESYAEMNTEANVRVHADANALANAAACARAFAQASHEEYAATYPFAYVRACVLVSEDARARLGAGLTRSLSL</sequence>